<evidence type="ECO:0000256" key="4">
    <source>
        <dbReference type="ARBA" id="ARBA00023163"/>
    </source>
</evidence>
<dbReference type="CDD" id="cd08421">
    <property type="entry name" value="PBP2_LTTR_like_1"/>
    <property type="match status" value="1"/>
</dbReference>
<dbReference type="InterPro" id="IPR036390">
    <property type="entry name" value="WH_DNA-bd_sf"/>
</dbReference>
<comment type="similarity">
    <text evidence="1">Belongs to the LysR transcriptional regulatory family.</text>
</comment>
<dbReference type="GO" id="GO:0003700">
    <property type="term" value="F:DNA-binding transcription factor activity"/>
    <property type="evidence" value="ECO:0007669"/>
    <property type="project" value="InterPro"/>
</dbReference>
<dbReference type="RefSeq" id="WP_115434377.1">
    <property type="nucleotide sequence ID" value="NZ_CP031337.1"/>
</dbReference>
<dbReference type="Pfam" id="PF03466">
    <property type="entry name" value="LysR_substrate"/>
    <property type="match status" value="1"/>
</dbReference>
<dbReference type="AlphaFoldDB" id="A0A345Y948"/>
<dbReference type="InterPro" id="IPR050950">
    <property type="entry name" value="HTH-type_LysR_regulators"/>
</dbReference>
<reference evidence="6 7" key="1">
    <citation type="submission" date="2018-07" db="EMBL/GenBank/DDBJ databases">
        <title>Crenobacter cavernae sp. nov., isolated from a karst cave.</title>
        <authorList>
            <person name="Zhu H."/>
        </authorList>
    </citation>
    <scope>NUCLEOTIDE SEQUENCE [LARGE SCALE GENOMIC DNA]</scope>
    <source>
        <strain evidence="6 7">K1W11S-77</strain>
    </source>
</reference>
<keyword evidence="3" id="KW-0238">DNA-binding</keyword>
<keyword evidence="2" id="KW-0805">Transcription regulation</keyword>
<keyword evidence="4" id="KW-0804">Transcription</keyword>
<dbReference type="GO" id="GO:0005829">
    <property type="term" value="C:cytosol"/>
    <property type="evidence" value="ECO:0007669"/>
    <property type="project" value="TreeGrafter"/>
</dbReference>
<evidence type="ECO:0000256" key="2">
    <source>
        <dbReference type="ARBA" id="ARBA00023015"/>
    </source>
</evidence>
<dbReference type="SUPFAM" id="SSF53850">
    <property type="entry name" value="Periplasmic binding protein-like II"/>
    <property type="match status" value="1"/>
</dbReference>
<dbReference type="PANTHER" id="PTHR30419">
    <property type="entry name" value="HTH-TYPE TRANSCRIPTIONAL REGULATOR YBHD"/>
    <property type="match status" value="1"/>
</dbReference>
<evidence type="ECO:0000256" key="3">
    <source>
        <dbReference type="ARBA" id="ARBA00023125"/>
    </source>
</evidence>
<evidence type="ECO:0000256" key="1">
    <source>
        <dbReference type="ARBA" id="ARBA00009437"/>
    </source>
</evidence>
<dbReference type="InterPro" id="IPR036388">
    <property type="entry name" value="WH-like_DNA-bd_sf"/>
</dbReference>
<sequence>MRLDFVDLKLFVLLAETGNLTAAAAALPCALSAASQRLKKLETLYGLVLAERHARGVVLTAAGDVLLQHARRLLAGAEQLSADLADLAGGVRSEVRLMANSVACHDFLPPVLGAFLARETLIDVQLIERNSRDIVTAIAAGEAEIGVLDGNVGGDEMTLLPFAHDKLVLIVPVGHALADRDGVPLSEALGQPFVGLPEKSAIQRFIEQMARAYGKPLKPRTRMGSFAAVAALVSAGAGVSILPQRAALALEAQGRVAVVPLSDPWAERDLKLCVKSVLALSAPARALLSHLMAAYADEREPQNGVSRPLGWG</sequence>
<dbReference type="InterPro" id="IPR000847">
    <property type="entry name" value="LysR_HTH_N"/>
</dbReference>
<dbReference type="OrthoDB" id="9785974at2"/>
<dbReference type="Gene3D" id="1.10.10.10">
    <property type="entry name" value="Winged helix-like DNA-binding domain superfamily/Winged helix DNA-binding domain"/>
    <property type="match status" value="1"/>
</dbReference>
<dbReference type="Gene3D" id="3.40.190.290">
    <property type="match status" value="1"/>
</dbReference>
<gene>
    <name evidence="6" type="ORF">DWG20_13980</name>
</gene>
<dbReference type="Proteomes" id="UP000254537">
    <property type="component" value="Chromosome"/>
</dbReference>
<evidence type="ECO:0000313" key="6">
    <source>
        <dbReference type="EMBL" id="AXK40450.1"/>
    </source>
</evidence>
<dbReference type="Pfam" id="PF00126">
    <property type="entry name" value="HTH_1"/>
    <property type="match status" value="1"/>
</dbReference>
<evidence type="ECO:0000259" key="5">
    <source>
        <dbReference type="PROSITE" id="PS50931"/>
    </source>
</evidence>
<dbReference type="GO" id="GO:0003677">
    <property type="term" value="F:DNA binding"/>
    <property type="evidence" value="ECO:0007669"/>
    <property type="project" value="UniProtKB-KW"/>
</dbReference>
<dbReference type="PROSITE" id="PS50931">
    <property type="entry name" value="HTH_LYSR"/>
    <property type="match status" value="1"/>
</dbReference>
<evidence type="ECO:0000313" key="7">
    <source>
        <dbReference type="Proteomes" id="UP000254537"/>
    </source>
</evidence>
<organism evidence="6 7">
    <name type="scientific">Crenobacter cavernae</name>
    <dbReference type="NCBI Taxonomy" id="2290923"/>
    <lineage>
        <taxon>Bacteria</taxon>
        <taxon>Pseudomonadati</taxon>
        <taxon>Pseudomonadota</taxon>
        <taxon>Betaproteobacteria</taxon>
        <taxon>Neisseriales</taxon>
        <taxon>Neisseriaceae</taxon>
        <taxon>Crenobacter</taxon>
    </lineage>
</organism>
<proteinExistence type="inferred from homology"/>
<protein>
    <submittedName>
        <fullName evidence="6">LysR family transcriptional regulator</fullName>
    </submittedName>
</protein>
<dbReference type="InterPro" id="IPR005119">
    <property type="entry name" value="LysR_subst-bd"/>
</dbReference>
<name>A0A345Y948_9NEIS</name>
<dbReference type="SUPFAM" id="SSF46785">
    <property type="entry name" value="Winged helix' DNA-binding domain"/>
    <property type="match status" value="1"/>
</dbReference>
<accession>A0A345Y948</accession>
<dbReference type="EMBL" id="CP031337">
    <property type="protein sequence ID" value="AXK40450.1"/>
    <property type="molecule type" value="Genomic_DNA"/>
</dbReference>
<dbReference type="PANTHER" id="PTHR30419:SF2">
    <property type="entry name" value="LYSR FAMILY TRANSCRIPTIONAL REGULATOR"/>
    <property type="match status" value="1"/>
</dbReference>
<dbReference type="KEGG" id="ccah:DWG20_13980"/>
<feature type="domain" description="HTH lysR-type" evidence="5">
    <location>
        <begin position="1"/>
        <end position="60"/>
    </location>
</feature>